<dbReference type="Proteomes" id="UP000564704">
    <property type="component" value="Unassembled WGS sequence"/>
</dbReference>
<dbReference type="AlphaFoldDB" id="A0A844CUL6"/>
<feature type="transmembrane region" description="Helical" evidence="2">
    <location>
        <begin position="7"/>
        <end position="26"/>
    </location>
</feature>
<evidence type="ECO:0000256" key="2">
    <source>
        <dbReference type="SAM" id="Phobius"/>
    </source>
</evidence>
<keyword evidence="2" id="KW-0812">Transmembrane</keyword>
<dbReference type="EMBL" id="SZWE01000001">
    <property type="protein sequence ID" value="MRU15729.1"/>
    <property type="molecule type" value="Genomic_DNA"/>
</dbReference>
<evidence type="ECO:0000313" key="3">
    <source>
        <dbReference type="EMBL" id="MRU15729.1"/>
    </source>
</evidence>
<sequence length="346" mass="36616">MSKATRYITAGGTLFCALGIGFLMQMNAQQNKPEPGLAPEPVESSVITGTSTQGAGLTNDGRFQISDIQLTAADGVTPPKAAPQPQRLPDQPLARTAFDDAAASEAPVGDLPREEPAPEFSCDFELTATPTAAAMVELELKAPCMVNERFTLHHNGLMFTSVTDDAGTSHMTVPALAENAIFIAAFPDGDGAVANAVVSSVEYYDRYVVQWQGQSGLQVHALEYGADYGDTGHVWAGAARDMGTAARGEGGFITRLGPTGMDSARMAEVYTFPTMTAQQDGEIDLSLEAEVTRANCGRDIEAQSLRISGTEAPEASDLVLAMPECDAVGDYLVLKNMFNNLKIAQN</sequence>
<organism evidence="3 4">
    <name type="scientific">Roseovarius bejariae</name>
    <dbReference type="NCBI Taxonomy" id="2576383"/>
    <lineage>
        <taxon>Bacteria</taxon>
        <taxon>Pseudomonadati</taxon>
        <taxon>Pseudomonadota</taxon>
        <taxon>Alphaproteobacteria</taxon>
        <taxon>Rhodobacterales</taxon>
        <taxon>Roseobacteraceae</taxon>
        <taxon>Roseovarius</taxon>
    </lineage>
</organism>
<evidence type="ECO:0000313" key="4">
    <source>
        <dbReference type="Proteomes" id="UP000564704"/>
    </source>
</evidence>
<feature type="compositionally biased region" description="Polar residues" evidence="1">
    <location>
        <begin position="45"/>
        <end position="56"/>
    </location>
</feature>
<keyword evidence="4" id="KW-1185">Reference proteome</keyword>
<proteinExistence type="predicted"/>
<evidence type="ECO:0008006" key="5">
    <source>
        <dbReference type="Google" id="ProtNLM"/>
    </source>
</evidence>
<reference evidence="3 4" key="1">
    <citation type="submission" date="2019-05" db="EMBL/GenBank/DDBJ databases">
        <title>Roseovarius bejariae sp. nov., a moderately halophylic bacterium isolated from a saline soil in Rambla Salada (Murcia).</title>
        <authorList>
            <person name="Castro D.J."/>
            <person name="Gomez-Altuve A."/>
            <person name="Reina J.C."/>
            <person name="Rodriguez M."/>
            <person name="Sampedro I."/>
            <person name="Llamas I."/>
            <person name="Martinez-Checa F."/>
        </authorList>
    </citation>
    <scope>NUCLEOTIDE SEQUENCE [LARGE SCALE GENOMIC DNA]</scope>
    <source>
        <strain evidence="3 4">A21</strain>
    </source>
</reference>
<gene>
    <name evidence="3" type="ORF">FDP25_09850</name>
</gene>
<evidence type="ECO:0000256" key="1">
    <source>
        <dbReference type="SAM" id="MobiDB-lite"/>
    </source>
</evidence>
<feature type="region of interest" description="Disordered" evidence="1">
    <location>
        <begin position="30"/>
        <end position="59"/>
    </location>
</feature>
<keyword evidence="2" id="KW-0472">Membrane</keyword>
<name>A0A844CUL6_9RHOB</name>
<dbReference type="OrthoDB" id="7956241at2"/>
<protein>
    <recommendedName>
        <fullName evidence="5">Translocase</fullName>
    </recommendedName>
</protein>
<dbReference type="RefSeq" id="WP_154151246.1">
    <property type="nucleotide sequence ID" value="NZ_SZWE01000001.1"/>
</dbReference>
<keyword evidence="2" id="KW-1133">Transmembrane helix</keyword>
<comment type="caution">
    <text evidence="3">The sequence shown here is derived from an EMBL/GenBank/DDBJ whole genome shotgun (WGS) entry which is preliminary data.</text>
</comment>
<accession>A0A844CUL6</accession>